<reference evidence="6" key="1">
    <citation type="submission" date="2024-03" db="EMBL/GenBank/DDBJ databases">
        <title>WGS assembly of Saponaria officinalis var. Norfolk2.</title>
        <authorList>
            <person name="Jenkins J."/>
            <person name="Shu S."/>
            <person name="Grimwood J."/>
            <person name="Barry K."/>
            <person name="Goodstein D."/>
            <person name="Schmutz J."/>
            <person name="Leebens-Mack J."/>
            <person name="Osbourn A."/>
        </authorList>
    </citation>
    <scope>NUCLEOTIDE SEQUENCE [LARGE SCALE GENOMIC DNA]</scope>
    <source>
        <strain evidence="6">JIC</strain>
    </source>
</reference>
<dbReference type="AlphaFoldDB" id="A0AAW1JTB0"/>
<feature type="region of interest" description="Disordered" evidence="4">
    <location>
        <begin position="728"/>
        <end position="748"/>
    </location>
</feature>
<dbReference type="PANTHER" id="PTHR21426:SF15">
    <property type="entry name" value="EXOCYST COMPLEX COMPONENT EXO84A"/>
    <property type="match status" value="1"/>
</dbReference>
<dbReference type="EMBL" id="JBDFQZ010000007">
    <property type="protein sequence ID" value="KAK9707298.1"/>
    <property type="molecule type" value="Genomic_DNA"/>
</dbReference>
<dbReference type="GO" id="GO:0000145">
    <property type="term" value="C:exocyst"/>
    <property type="evidence" value="ECO:0007669"/>
    <property type="project" value="InterPro"/>
</dbReference>
<protein>
    <recommendedName>
        <fullName evidence="5">Exocyst component Exo84 C-terminal domain-containing protein</fullName>
    </recommendedName>
</protein>
<dbReference type="Pfam" id="PF16528">
    <property type="entry name" value="Exo84_C"/>
    <property type="match status" value="1"/>
</dbReference>
<dbReference type="Proteomes" id="UP001443914">
    <property type="component" value="Unassembled WGS sequence"/>
</dbReference>
<evidence type="ECO:0000256" key="4">
    <source>
        <dbReference type="SAM" id="MobiDB-lite"/>
    </source>
</evidence>
<dbReference type="InterPro" id="IPR033961">
    <property type="entry name" value="Exo84"/>
</dbReference>
<dbReference type="InterPro" id="IPR016159">
    <property type="entry name" value="Cullin_repeat-like_dom_sf"/>
</dbReference>
<dbReference type="Gene3D" id="1.20.58.1220">
    <property type="entry name" value="Exo84p, C-terminal helical domain"/>
    <property type="match status" value="1"/>
</dbReference>
<gene>
    <name evidence="6" type="ORF">RND81_07G187800</name>
</gene>
<keyword evidence="7" id="KW-1185">Reference proteome</keyword>
<evidence type="ECO:0000259" key="5">
    <source>
        <dbReference type="Pfam" id="PF16528"/>
    </source>
</evidence>
<dbReference type="GO" id="GO:0006887">
    <property type="term" value="P:exocytosis"/>
    <property type="evidence" value="ECO:0007669"/>
    <property type="project" value="UniProtKB-KW"/>
</dbReference>
<feature type="region of interest" description="Disordered" evidence="4">
    <location>
        <begin position="1"/>
        <end position="21"/>
    </location>
</feature>
<evidence type="ECO:0000256" key="3">
    <source>
        <dbReference type="ARBA" id="ARBA00022483"/>
    </source>
</evidence>
<evidence type="ECO:0000256" key="2">
    <source>
        <dbReference type="ARBA" id="ARBA00022448"/>
    </source>
</evidence>
<dbReference type="GO" id="GO:0006893">
    <property type="term" value="P:Golgi to plasma membrane transport"/>
    <property type="evidence" value="ECO:0007669"/>
    <property type="project" value="TreeGrafter"/>
</dbReference>
<dbReference type="InterPro" id="IPR042560">
    <property type="entry name" value="Exo84_C_2"/>
</dbReference>
<proteinExistence type="inferred from homology"/>
<comment type="caution">
    <text evidence="6">The sequence shown here is derived from an EMBL/GenBank/DDBJ whole genome shotgun (WGS) entry which is preliminary data.</text>
</comment>
<comment type="similarity">
    <text evidence="1">Belongs to the EXO84 family.</text>
</comment>
<dbReference type="Pfam" id="PF08700">
    <property type="entry name" value="VPS51_Exo84_N"/>
    <property type="match status" value="1"/>
</dbReference>
<dbReference type="GO" id="GO:0008104">
    <property type="term" value="P:intracellular protein localization"/>
    <property type="evidence" value="ECO:0007669"/>
    <property type="project" value="TreeGrafter"/>
</dbReference>
<keyword evidence="2" id="KW-0813">Transport</keyword>
<evidence type="ECO:0000313" key="7">
    <source>
        <dbReference type="Proteomes" id="UP001443914"/>
    </source>
</evidence>
<evidence type="ECO:0000256" key="1">
    <source>
        <dbReference type="ARBA" id="ARBA00007210"/>
    </source>
</evidence>
<accession>A0AAW1JTB0</accession>
<organism evidence="6 7">
    <name type="scientific">Saponaria officinalis</name>
    <name type="common">Common soapwort</name>
    <name type="synonym">Lychnis saponaria</name>
    <dbReference type="NCBI Taxonomy" id="3572"/>
    <lineage>
        <taxon>Eukaryota</taxon>
        <taxon>Viridiplantae</taxon>
        <taxon>Streptophyta</taxon>
        <taxon>Embryophyta</taxon>
        <taxon>Tracheophyta</taxon>
        <taxon>Spermatophyta</taxon>
        <taxon>Magnoliopsida</taxon>
        <taxon>eudicotyledons</taxon>
        <taxon>Gunneridae</taxon>
        <taxon>Pentapetalae</taxon>
        <taxon>Caryophyllales</taxon>
        <taxon>Caryophyllaceae</taxon>
        <taxon>Caryophylleae</taxon>
        <taxon>Saponaria</taxon>
    </lineage>
</organism>
<name>A0AAW1JTB0_SAPOF</name>
<sequence>MDHMVIGGGRHHPSLGDSTEFEKEANLSLSDRLKPFKSSQFDPDAFINSKCENMAEKELRYLTVYLKDLQKASAEEMRKSVYANYAAFIRTAKEISALEGQLLSLRNLLSAQAAVIHGLSDGVHVNSLSPGIHGPSDEEQSSKKSSQVIKIESWLGEFLETQEVLLAERRVEEALVALDEGDNVVSDANDRGALSPAMLISLQNAITKSRLKLADQLVETARQTSTKGAELRTVVLALKRLGDGPRAHSLLLNAHRQKLQLGMQNLEPGGTYCTTLSKLVFSAIAHASSDSLAVFGEDTSYTSELVSWAVKETEKFGMIMMKQTLYSAAASGKLRAAAECVQICLGHCVLLESRGLALSPVLLKHFKPLVEQALTTNLKRIEQNTAALAASDDWCLVLPPGGVVIGGVSSSVPKLSTSAHRFNSMVQDLFENVEPMETLQLVTPLLEGVVQVFNTYINMLIHAFPVSVTEQNQEGAVISIVKEAVTESQQLALLANALLLSDEHIPRAAAKLLAQTIRNNDVSSRQDLDRQNRVAEQRDWKKRLQKSVDRLRDSFCRQHALELIFTEDGEVRLTAQLYTNMDGYSEEPEWFPSSIFQELFMKLTHIATLAADMFVGRERFATILLMRLTETVVLYLSDDQTFWDEIEQGQKPLGPFGLQQFYLDMEFVILFASQGRFLSRSLQQVAKDIIARAIDAVSASGIDPYSTLPEDEWFAEVAQIATKMLSGKADFENDDPDPLSPTASVPAN</sequence>
<dbReference type="PANTHER" id="PTHR21426">
    <property type="entry name" value="EXOCYST COMPLEX COMPONENT 8"/>
    <property type="match status" value="1"/>
</dbReference>
<dbReference type="SUPFAM" id="SSF74788">
    <property type="entry name" value="Cullin repeat-like"/>
    <property type="match status" value="1"/>
</dbReference>
<evidence type="ECO:0000313" key="6">
    <source>
        <dbReference type="EMBL" id="KAK9707298.1"/>
    </source>
</evidence>
<dbReference type="InterPro" id="IPR032403">
    <property type="entry name" value="Exo84_C"/>
</dbReference>
<feature type="domain" description="Exocyst component Exo84 C-terminal" evidence="5">
    <location>
        <begin position="154"/>
        <end position="358"/>
    </location>
</feature>
<keyword evidence="3" id="KW-0268">Exocytosis</keyword>